<evidence type="ECO:0000256" key="1">
    <source>
        <dbReference type="SAM" id="MobiDB-lite"/>
    </source>
</evidence>
<evidence type="ECO:0000313" key="3">
    <source>
        <dbReference type="Proteomes" id="UP000243006"/>
    </source>
</evidence>
<accession>A0A1Y3ECZ6</accession>
<comment type="caution">
    <text evidence="2">The sequence shown here is derived from an EMBL/GenBank/DDBJ whole genome shotgun (WGS) entry which is preliminary data.</text>
</comment>
<name>A0A1Y3ECZ6_9BILA</name>
<feature type="region of interest" description="Disordered" evidence="1">
    <location>
        <begin position="1"/>
        <end position="33"/>
    </location>
</feature>
<evidence type="ECO:0000313" key="2">
    <source>
        <dbReference type="EMBL" id="OUC42871.1"/>
    </source>
</evidence>
<dbReference type="EMBL" id="LVZM01016321">
    <property type="protein sequence ID" value="OUC42871.1"/>
    <property type="molecule type" value="Genomic_DNA"/>
</dbReference>
<dbReference type="Proteomes" id="UP000243006">
    <property type="component" value="Unassembled WGS sequence"/>
</dbReference>
<sequence>MTNSSHETSNIERQRGSVMRFIDSRSGFASTKQ</sequence>
<protein>
    <submittedName>
        <fullName evidence="2">Uncharacterized protein</fullName>
    </submittedName>
</protein>
<proteinExistence type="predicted"/>
<organism evidence="2 3">
    <name type="scientific">Trichinella nativa</name>
    <dbReference type="NCBI Taxonomy" id="6335"/>
    <lineage>
        <taxon>Eukaryota</taxon>
        <taxon>Metazoa</taxon>
        <taxon>Ecdysozoa</taxon>
        <taxon>Nematoda</taxon>
        <taxon>Enoplea</taxon>
        <taxon>Dorylaimia</taxon>
        <taxon>Trichinellida</taxon>
        <taxon>Trichinellidae</taxon>
        <taxon>Trichinella</taxon>
    </lineage>
</organism>
<reference evidence="2 3" key="1">
    <citation type="submission" date="2015-04" db="EMBL/GenBank/DDBJ databases">
        <title>Draft genome of the roundworm Trichinella nativa.</title>
        <authorList>
            <person name="Mitreva M."/>
        </authorList>
    </citation>
    <scope>NUCLEOTIDE SEQUENCE [LARGE SCALE GENOMIC DNA]</scope>
    <source>
        <strain evidence="2 3">ISS45</strain>
    </source>
</reference>
<dbReference type="AlphaFoldDB" id="A0A1Y3ECZ6"/>
<gene>
    <name evidence="2" type="ORF">D917_10184</name>
</gene>